<proteinExistence type="predicted"/>
<sequence length="239" mass="27898">MKTIARYLLENKELVALLSSIFIGVATIITSVISAYFVYQQTKIYREQTDIQKKQNQPIFVTKIWQQQDSNDGKFGTEILEVHNYGSRFQTCAISTSVFYRLARNKELQNDTIYAEVSDYFNSSVIDNSNGTMIERMWGTGNNRFFAENYMQAIQTSKNGDGLYFFDKIILLKIKYTDILGEKHTLYFDSNNEISEEIYNKYFGVSKKVWNNMVFSLHNISFNMMKEKIDDNFPCDTSR</sequence>
<name>A0AA93BFS1_9BACT</name>
<evidence type="ECO:0000313" key="2">
    <source>
        <dbReference type="EMBL" id="RGW66786.1"/>
    </source>
</evidence>
<keyword evidence="1" id="KW-1133">Transmembrane helix</keyword>
<evidence type="ECO:0000313" key="3">
    <source>
        <dbReference type="Proteomes" id="UP000286077"/>
    </source>
</evidence>
<feature type="transmembrane region" description="Helical" evidence="1">
    <location>
        <begin position="15"/>
        <end position="39"/>
    </location>
</feature>
<gene>
    <name evidence="2" type="ORF">DWV60_11160</name>
</gene>
<protein>
    <submittedName>
        <fullName evidence="2">Uncharacterized protein</fullName>
    </submittedName>
</protein>
<dbReference type="Proteomes" id="UP000286077">
    <property type="component" value="Unassembled WGS sequence"/>
</dbReference>
<keyword evidence="1" id="KW-0472">Membrane</keyword>
<dbReference type="AlphaFoldDB" id="A0AA93BFS1"/>
<reference evidence="2 3" key="1">
    <citation type="submission" date="2018-08" db="EMBL/GenBank/DDBJ databases">
        <title>A genome reference for cultivated species of the human gut microbiota.</title>
        <authorList>
            <person name="Zou Y."/>
            <person name="Xue W."/>
            <person name="Luo G."/>
        </authorList>
    </citation>
    <scope>NUCLEOTIDE SEQUENCE [LARGE SCALE GENOMIC DNA]</scope>
    <source>
        <strain evidence="2 3">AF11-14</strain>
    </source>
</reference>
<evidence type="ECO:0000256" key="1">
    <source>
        <dbReference type="SAM" id="Phobius"/>
    </source>
</evidence>
<accession>A0AA93BFS1</accession>
<organism evidence="2 3">
    <name type="scientific">Segatella copri</name>
    <dbReference type="NCBI Taxonomy" id="165179"/>
    <lineage>
        <taxon>Bacteria</taxon>
        <taxon>Pseudomonadati</taxon>
        <taxon>Bacteroidota</taxon>
        <taxon>Bacteroidia</taxon>
        <taxon>Bacteroidales</taxon>
        <taxon>Prevotellaceae</taxon>
        <taxon>Segatella</taxon>
    </lineage>
</organism>
<comment type="caution">
    <text evidence="2">The sequence shown here is derived from an EMBL/GenBank/DDBJ whole genome shotgun (WGS) entry which is preliminary data.</text>
</comment>
<dbReference type="EMBL" id="QSAQ01000029">
    <property type="protein sequence ID" value="RGW66786.1"/>
    <property type="molecule type" value="Genomic_DNA"/>
</dbReference>
<dbReference type="RefSeq" id="WP_118140685.1">
    <property type="nucleotide sequence ID" value="NZ_QSAQ01000029.1"/>
</dbReference>
<keyword evidence="1" id="KW-0812">Transmembrane</keyword>